<reference evidence="2 3" key="1">
    <citation type="journal article" date="2019" name="Nat. Ecol. Evol.">
        <title>Megaphylogeny resolves global patterns of mushroom evolution.</title>
        <authorList>
            <person name="Varga T."/>
            <person name="Krizsan K."/>
            <person name="Foldi C."/>
            <person name="Dima B."/>
            <person name="Sanchez-Garcia M."/>
            <person name="Sanchez-Ramirez S."/>
            <person name="Szollosi G.J."/>
            <person name="Szarkandi J.G."/>
            <person name="Papp V."/>
            <person name="Albert L."/>
            <person name="Andreopoulos W."/>
            <person name="Angelini C."/>
            <person name="Antonin V."/>
            <person name="Barry K.W."/>
            <person name="Bougher N.L."/>
            <person name="Buchanan P."/>
            <person name="Buyck B."/>
            <person name="Bense V."/>
            <person name="Catcheside P."/>
            <person name="Chovatia M."/>
            <person name="Cooper J."/>
            <person name="Damon W."/>
            <person name="Desjardin D."/>
            <person name="Finy P."/>
            <person name="Geml J."/>
            <person name="Haridas S."/>
            <person name="Hughes K."/>
            <person name="Justo A."/>
            <person name="Karasinski D."/>
            <person name="Kautmanova I."/>
            <person name="Kiss B."/>
            <person name="Kocsube S."/>
            <person name="Kotiranta H."/>
            <person name="LaButti K.M."/>
            <person name="Lechner B.E."/>
            <person name="Liimatainen K."/>
            <person name="Lipzen A."/>
            <person name="Lukacs Z."/>
            <person name="Mihaltcheva S."/>
            <person name="Morgado L.N."/>
            <person name="Niskanen T."/>
            <person name="Noordeloos M.E."/>
            <person name="Ohm R.A."/>
            <person name="Ortiz-Santana B."/>
            <person name="Ovrebo C."/>
            <person name="Racz N."/>
            <person name="Riley R."/>
            <person name="Savchenko A."/>
            <person name="Shiryaev A."/>
            <person name="Soop K."/>
            <person name="Spirin V."/>
            <person name="Szebenyi C."/>
            <person name="Tomsovsky M."/>
            <person name="Tulloss R.E."/>
            <person name="Uehling J."/>
            <person name="Grigoriev I.V."/>
            <person name="Vagvolgyi C."/>
            <person name="Papp T."/>
            <person name="Martin F.M."/>
            <person name="Miettinen O."/>
            <person name="Hibbett D.S."/>
            <person name="Nagy L.G."/>
        </authorList>
    </citation>
    <scope>NUCLEOTIDE SEQUENCE [LARGE SCALE GENOMIC DNA]</scope>
    <source>
        <strain evidence="2 3">CBS 166.37</strain>
    </source>
</reference>
<evidence type="ECO:0000313" key="3">
    <source>
        <dbReference type="Proteomes" id="UP000308652"/>
    </source>
</evidence>
<protein>
    <submittedName>
        <fullName evidence="2">Uncharacterized protein</fullName>
    </submittedName>
</protein>
<dbReference type="EMBL" id="ML213595">
    <property type="protein sequence ID" value="TFK41388.1"/>
    <property type="molecule type" value="Genomic_DNA"/>
</dbReference>
<name>A0A5C3MC25_9AGAR</name>
<keyword evidence="3" id="KW-1185">Reference proteome</keyword>
<sequence>MLKRQRAVSPPPSTPSVPLLDSSSMDMLIDRDPKRRRTLPPVLDGPSRGWGRPYTDDSYEEDYEENDSDPIYPDTGDHDAVAALDTVEYKSANNVLRELHTLNQHRLLFASTSNVPPHYLPMKRTSHTYLPPTASSDSDAHLPPTFLKTFLPAISERPRLHSATLSHHNDEPENKNTHGMFVEEGHCVKERYESSNKFLGSLFLSRRRELGSSTDTYDI</sequence>
<proteinExistence type="predicted"/>
<feature type="compositionally biased region" description="Acidic residues" evidence="1">
    <location>
        <begin position="57"/>
        <end position="68"/>
    </location>
</feature>
<gene>
    <name evidence="2" type="ORF">BDQ12DRAFT_438504</name>
</gene>
<accession>A0A5C3MC25</accession>
<dbReference type="OrthoDB" id="3262473at2759"/>
<dbReference type="Proteomes" id="UP000308652">
    <property type="component" value="Unassembled WGS sequence"/>
</dbReference>
<feature type="region of interest" description="Disordered" evidence="1">
    <location>
        <begin position="1"/>
        <end position="72"/>
    </location>
</feature>
<evidence type="ECO:0000313" key="2">
    <source>
        <dbReference type="EMBL" id="TFK41388.1"/>
    </source>
</evidence>
<dbReference type="AlphaFoldDB" id="A0A5C3MC25"/>
<organism evidence="2 3">
    <name type="scientific">Crucibulum laeve</name>
    <dbReference type="NCBI Taxonomy" id="68775"/>
    <lineage>
        <taxon>Eukaryota</taxon>
        <taxon>Fungi</taxon>
        <taxon>Dikarya</taxon>
        <taxon>Basidiomycota</taxon>
        <taxon>Agaricomycotina</taxon>
        <taxon>Agaricomycetes</taxon>
        <taxon>Agaricomycetidae</taxon>
        <taxon>Agaricales</taxon>
        <taxon>Agaricineae</taxon>
        <taxon>Nidulariaceae</taxon>
        <taxon>Crucibulum</taxon>
    </lineage>
</organism>
<evidence type="ECO:0000256" key="1">
    <source>
        <dbReference type="SAM" id="MobiDB-lite"/>
    </source>
</evidence>